<dbReference type="InterPro" id="IPR013785">
    <property type="entry name" value="Aldolase_TIM"/>
</dbReference>
<name>A0A0P0Z0A4_9HYPH</name>
<accession>A0A0P0Z0A4</accession>
<evidence type="ECO:0000256" key="1">
    <source>
        <dbReference type="ARBA" id="ARBA00023239"/>
    </source>
</evidence>
<proteinExistence type="inferred from homology"/>
<dbReference type="PANTHER" id="PTHR12128">
    <property type="entry name" value="DIHYDRODIPICOLINATE SYNTHASE"/>
    <property type="match status" value="1"/>
</dbReference>
<dbReference type="PRINTS" id="PR00146">
    <property type="entry name" value="DHPICSNTHASE"/>
</dbReference>
<dbReference type="InterPro" id="IPR002220">
    <property type="entry name" value="DapA-like"/>
</dbReference>
<keyword evidence="1 2" id="KW-0456">Lyase</keyword>
<evidence type="ECO:0000256" key="3">
    <source>
        <dbReference type="PIRSR" id="PIRSR001365-1"/>
    </source>
</evidence>
<protein>
    <submittedName>
        <fullName evidence="5">Dihydrodipicolinate synthase/N-acetylneuraminate lyase</fullName>
    </submittedName>
</protein>
<dbReference type="SMART" id="SM01130">
    <property type="entry name" value="DHDPS"/>
    <property type="match status" value="1"/>
</dbReference>
<dbReference type="PROSITE" id="PS51257">
    <property type="entry name" value="PROKAR_LIPOPROTEIN"/>
    <property type="match status" value="1"/>
</dbReference>
<dbReference type="PANTHER" id="PTHR12128:SF72">
    <property type="entry name" value="DIHYDRODIPICOLINATE SYNTHASE"/>
    <property type="match status" value="1"/>
</dbReference>
<evidence type="ECO:0000256" key="4">
    <source>
        <dbReference type="PIRSR" id="PIRSR001365-2"/>
    </source>
</evidence>
<feature type="active site" description="Schiff-base intermediate with substrate" evidence="3">
    <location>
        <position position="184"/>
    </location>
</feature>
<dbReference type="SUPFAM" id="SSF51569">
    <property type="entry name" value="Aldolase"/>
    <property type="match status" value="1"/>
</dbReference>
<dbReference type="EMBL" id="LC066375">
    <property type="protein sequence ID" value="BAT27299.1"/>
    <property type="molecule type" value="Genomic_DNA"/>
</dbReference>
<dbReference type="CDD" id="cd00408">
    <property type="entry name" value="DHDPS-like"/>
    <property type="match status" value="1"/>
</dbReference>
<comment type="similarity">
    <text evidence="2">Belongs to the DapA family.</text>
</comment>
<evidence type="ECO:0000313" key="5">
    <source>
        <dbReference type="EMBL" id="BAT27299.1"/>
    </source>
</evidence>
<evidence type="ECO:0000256" key="2">
    <source>
        <dbReference type="PIRNR" id="PIRNR001365"/>
    </source>
</evidence>
<organism evidence="5">
    <name type="scientific">Aureimonas frigidaquae</name>
    <dbReference type="NCBI Taxonomy" id="424757"/>
    <lineage>
        <taxon>Bacteria</taxon>
        <taxon>Pseudomonadati</taxon>
        <taxon>Pseudomonadota</taxon>
        <taxon>Alphaproteobacteria</taxon>
        <taxon>Hyphomicrobiales</taxon>
        <taxon>Aurantimonadaceae</taxon>
        <taxon>Aureimonas</taxon>
    </lineage>
</organism>
<feature type="binding site" evidence="4">
    <location>
        <position position="229"/>
    </location>
    <ligand>
        <name>pyruvate</name>
        <dbReference type="ChEBI" id="CHEBI:15361"/>
    </ligand>
</feature>
<dbReference type="AlphaFoldDB" id="A0A0P0Z0A4"/>
<dbReference type="Gene3D" id="3.20.20.70">
    <property type="entry name" value="Aldolase class I"/>
    <property type="match status" value="1"/>
</dbReference>
<dbReference type="GO" id="GO:0008840">
    <property type="term" value="F:4-hydroxy-tetrahydrodipicolinate synthase activity"/>
    <property type="evidence" value="ECO:0007669"/>
    <property type="project" value="TreeGrafter"/>
</dbReference>
<dbReference type="PIRSF" id="PIRSF001365">
    <property type="entry name" value="DHDPS"/>
    <property type="match status" value="1"/>
</dbReference>
<reference evidence="5" key="1">
    <citation type="journal article" date="2015" name="Proc. Natl. Acad. Sci. U.S.A.">
        <title>Bacterial clade with the ribosomal RNA operon on a small plasmid rather than the chromosome.</title>
        <authorList>
            <person name="Anda M."/>
            <person name="Ohtsubo Y."/>
            <person name="Okubo T."/>
            <person name="Sugawara M."/>
            <person name="Nagata Y."/>
            <person name="Tsuda M."/>
            <person name="Minamisawa K."/>
            <person name="Mitsui H."/>
        </authorList>
    </citation>
    <scope>NUCLEOTIDE SEQUENCE</scope>
    <source>
        <strain evidence="5">JCM 14755</strain>
    </source>
</reference>
<sequence>MAFMRIGGMMRPNLNSRSGSMASTIFSGCIPALMTPCRADRTPDFDALVRKGRQLVDTGMSAVVYCGSMGDWPLLTDAQRMEGVRRLVEAGVPVIVGTGAVNTASAAAHAAHAQSVGAAGLMVIPRVLSRGPSLDAQRHHFKAILSAAPDLPAVIYNSPYYGFATRADLFFALRAEHPNLVGFKEFGGRDSLTYAAANITSHDPDVTLMVGVDTAVFHGFVNCGAKGAITGIGNVLPHEVLHLCALAQAAAAGDPEARRSALELEEALYVLSSFDEGPDLVLFYKHLMVLKGNAEYALHFNETDALSDSQRAYAERQLAVFDRWYASWSAGLNGALRQAAE</sequence>
<feature type="active site" description="Proton donor/acceptor" evidence="3">
    <location>
        <position position="156"/>
    </location>
</feature>
<dbReference type="Pfam" id="PF00701">
    <property type="entry name" value="DHDPS"/>
    <property type="match status" value="1"/>
</dbReference>